<dbReference type="PATRIC" id="fig|1359157.3.peg.895"/>
<name>A0A0F3PXU4_ANAPH</name>
<dbReference type="EMBL" id="LAOD01000024">
    <property type="protein sequence ID" value="KJV84034.1"/>
    <property type="molecule type" value="Genomic_DNA"/>
</dbReference>
<evidence type="ECO:0000313" key="2">
    <source>
        <dbReference type="EMBL" id="KJV84034.1"/>
    </source>
</evidence>
<reference evidence="2 3" key="1">
    <citation type="submission" date="2015-01" db="EMBL/GenBank/DDBJ databases">
        <title>Genome Sequencing of Rickettsiales.</title>
        <authorList>
            <person name="Daugherty S.C."/>
            <person name="Su Q."/>
            <person name="Abolude K."/>
            <person name="Beier-Sexton M."/>
            <person name="Carlyon J.A."/>
            <person name="Carter R."/>
            <person name="Day N.P."/>
            <person name="Dumler S.J."/>
            <person name="Dyachenko V."/>
            <person name="Godinez A."/>
            <person name="Kurtti T.J."/>
            <person name="Lichay M."/>
            <person name="Mullins K.E."/>
            <person name="Ott S."/>
            <person name="Pappas-Brown V."/>
            <person name="Paris D.H."/>
            <person name="Patel P."/>
            <person name="Richards A.L."/>
            <person name="Sadzewicz L."/>
            <person name="Sears K."/>
            <person name="Seidman D."/>
            <person name="Sengamalay N."/>
            <person name="Stenos J."/>
            <person name="Tallon L.J."/>
            <person name="Vincent G."/>
            <person name="Fraser C.M."/>
            <person name="Munderloh U."/>
            <person name="Dunning-Hotopp J.C."/>
        </authorList>
    </citation>
    <scope>NUCLEOTIDE SEQUENCE [LARGE SCALE GENOMIC DNA]</scope>
    <source>
        <strain evidence="2 3">CRT53-1</strain>
    </source>
</reference>
<dbReference type="Proteomes" id="UP000033722">
    <property type="component" value="Unassembled WGS sequence"/>
</dbReference>
<proteinExistence type="predicted"/>
<feature type="compositionally biased region" description="Basic and acidic residues" evidence="1">
    <location>
        <begin position="18"/>
        <end position="30"/>
    </location>
</feature>
<feature type="compositionally biased region" description="Basic and acidic residues" evidence="1">
    <location>
        <begin position="1"/>
        <end position="11"/>
    </location>
</feature>
<feature type="compositionally biased region" description="Polar residues" evidence="1">
    <location>
        <begin position="31"/>
        <end position="47"/>
    </location>
</feature>
<feature type="region of interest" description="Disordered" evidence="1">
    <location>
        <begin position="1"/>
        <end position="47"/>
    </location>
</feature>
<protein>
    <submittedName>
        <fullName evidence="2">Uncharacterized protein</fullName>
    </submittedName>
</protein>
<sequence>MIKASYEEETRPLIVGEEQLRKDKESDTNHPQHSGTQELLSPNNSNQ</sequence>
<dbReference type="AlphaFoldDB" id="A0A0F3PXU4"/>
<gene>
    <name evidence="2" type="ORF">APHCRT_1072</name>
</gene>
<evidence type="ECO:0000313" key="3">
    <source>
        <dbReference type="Proteomes" id="UP000033722"/>
    </source>
</evidence>
<comment type="caution">
    <text evidence="2">The sequence shown here is derived from an EMBL/GenBank/DDBJ whole genome shotgun (WGS) entry which is preliminary data.</text>
</comment>
<accession>A0A0F3PXU4</accession>
<evidence type="ECO:0000256" key="1">
    <source>
        <dbReference type="SAM" id="MobiDB-lite"/>
    </source>
</evidence>
<organism evidence="2 3">
    <name type="scientific">Anaplasma phagocytophilum str. CRT53-1</name>
    <dbReference type="NCBI Taxonomy" id="1359157"/>
    <lineage>
        <taxon>Bacteria</taxon>
        <taxon>Pseudomonadati</taxon>
        <taxon>Pseudomonadota</taxon>
        <taxon>Alphaproteobacteria</taxon>
        <taxon>Rickettsiales</taxon>
        <taxon>Anaplasmataceae</taxon>
        <taxon>Anaplasma</taxon>
        <taxon>phagocytophilum group</taxon>
    </lineage>
</organism>